<organism evidence="2 3">
    <name type="scientific">Halopiger aswanensis</name>
    <dbReference type="NCBI Taxonomy" id="148449"/>
    <lineage>
        <taxon>Archaea</taxon>
        <taxon>Methanobacteriati</taxon>
        <taxon>Methanobacteriota</taxon>
        <taxon>Stenosarchaea group</taxon>
        <taxon>Halobacteria</taxon>
        <taxon>Halobacteriales</taxon>
        <taxon>Natrialbaceae</taxon>
        <taxon>Halopiger</taxon>
    </lineage>
</organism>
<evidence type="ECO:0000313" key="3">
    <source>
        <dbReference type="Proteomes" id="UP000283805"/>
    </source>
</evidence>
<keyword evidence="3" id="KW-1185">Reference proteome</keyword>
<sequence>MTPLRPRSGTRPSPRPRDRPSRRRVLAGVGLTAVGGLAGCLGGGSEETATEPAEAIALTDGQACDACGMTIADHYGPAGQLFYADYPEDRDGPAWFDSVRELVTARADHDRRGRDLRAAFVTDYSRVDYDLDEREGATYISSHVGAEDFTDATAASFVVDSGIEGAMGEDIVPFSNADDAEAFADEHGGTVDTWEALSSGESA</sequence>
<dbReference type="InterPro" id="IPR006311">
    <property type="entry name" value="TAT_signal"/>
</dbReference>
<comment type="caution">
    <text evidence="2">The sequence shown here is derived from an EMBL/GenBank/DDBJ whole genome shotgun (WGS) entry which is preliminary data.</text>
</comment>
<dbReference type="OrthoDB" id="162738at2157"/>
<accession>A0A3R7D8A1</accession>
<dbReference type="Gene3D" id="3.30.70.2050">
    <property type="match status" value="1"/>
</dbReference>
<dbReference type="RefSeq" id="WP_120245390.1">
    <property type="nucleotide sequence ID" value="NZ_RAPO01000003.1"/>
</dbReference>
<dbReference type="PANTHER" id="PTHR41247">
    <property type="entry name" value="HTH-TYPE TRANSCRIPTIONAL REPRESSOR YCNK"/>
    <property type="match status" value="1"/>
</dbReference>
<proteinExistence type="predicted"/>
<evidence type="ECO:0000313" key="2">
    <source>
        <dbReference type="EMBL" id="RKD93365.1"/>
    </source>
</evidence>
<protein>
    <submittedName>
        <fullName evidence="2">Nitrous oxide reductase accessory protein NosL</fullName>
    </submittedName>
</protein>
<dbReference type="SUPFAM" id="SSF160387">
    <property type="entry name" value="NosL/MerB-like"/>
    <property type="match status" value="1"/>
</dbReference>
<reference evidence="2 3" key="1">
    <citation type="submission" date="2018-09" db="EMBL/GenBank/DDBJ databases">
        <title>Genomic Encyclopedia of Archaeal and Bacterial Type Strains, Phase II (KMG-II): from individual species to whole genera.</title>
        <authorList>
            <person name="Goeker M."/>
        </authorList>
    </citation>
    <scope>NUCLEOTIDE SEQUENCE [LARGE SCALE GENOMIC DNA]</scope>
    <source>
        <strain evidence="2 3">DSM 13151</strain>
    </source>
</reference>
<dbReference type="InterPro" id="IPR008719">
    <property type="entry name" value="N2O_reductase_NosL"/>
</dbReference>
<dbReference type="Pfam" id="PF05573">
    <property type="entry name" value="NosL"/>
    <property type="match status" value="1"/>
</dbReference>
<feature type="region of interest" description="Disordered" evidence="1">
    <location>
        <begin position="1"/>
        <end position="24"/>
    </location>
</feature>
<name>A0A3R7D8A1_9EURY</name>
<dbReference type="AlphaFoldDB" id="A0A3R7D8A1"/>
<gene>
    <name evidence="2" type="ORF">ATJ93_2989</name>
</gene>
<evidence type="ECO:0000256" key="1">
    <source>
        <dbReference type="SAM" id="MobiDB-lite"/>
    </source>
</evidence>
<dbReference type="Proteomes" id="UP000283805">
    <property type="component" value="Unassembled WGS sequence"/>
</dbReference>
<dbReference type="EMBL" id="RAPO01000003">
    <property type="protein sequence ID" value="RKD93365.1"/>
    <property type="molecule type" value="Genomic_DNA"/>
</dbReference>
<dbReference type="PROSITE" id="PS51318">
    <property type="entry name" value="TAT"/>
    <property type="match status" value="1"/>
</dbReference>
<feature type="compositionally biased region" description="Low complexity" evidence="1">
    <location>
        <begin position="1"/>
        <end position="12"/>
    </location>
</feature>
<dbReference type="PANTHER" id="PTHR41247:SF1">
    <property type="entry name" value="HTH-TYPE TRANSCRIPTIONAL REPRESSOR YCNK"/>
    <property type="match status" value="1"/>
</dbReference>